<gene>
    <name evidence="2" type="ORF">B0H17DRAFT_1143937</name>
</gene>
<organism evidence="2 3">
    <name type="scientific">Mycena rosella</name>
    <name type="common">Pink bonnet</name>
    <name type="synonym">Agaricus rosellus</name>
    <dbReference type="NCBI Taxonomy" id="1033263"/>
    <lineage>
        <taxon>Eukaryota</taxon>
        <taxon>Fungi</taxon>
        <taxon>Dikarya</taxon>
        <taxon>Basidiomycota</taxon>
        <taxon>Agaricomycotina</taxon>
        <taxon>Agaricomycetes</taxon>
        <taxon>Agaricomycetidae</taxon>
        <taxon>Agaricales</taxon>
        <taxon>Marasmiineae</taxon>
        <taxon>Mycenaceae</taxon>
        <taxon>Mycena</taxon>
    </lineage>
</organism>
<accession>A0AAD7G3G2</accession>
<protein>
    <submittedName>
        <fullName evidence="2">Uncharacterized protein</fullName>
    </submittedName>
</protein>
<feature type="compositionally biased region" description="Basic residues" evidence="1">
    <location>
        <begin position="86"/>
        <end position="96"/>
    </location>
</feature>
<sequence length="189" mass="21246">MTASLPNAQPVGSAYECRSVLNPIKKENYIIHKSLDRFLINSHTFHNTHLLRATLPRDLLAPIPLFSDRRAKHDELADQLREHLTSRKARAATKKRQREEGNGEDGDEETGERPHKKKKTHSSRAPRPRPIPPAESMISTRARRTIIPTEKTRAARRAASDSEEVEKGGSDYIDFGGVAVFIVFSGPLH</sequence>
<dbReference type="Proteomes" id="UP001221757">
    <property type="component" value="Unassembled WGS sequence"/>
</dbReference>
<reference evidence="2" key="1">
    <citation type="submission" date="2023-03" db="EMBL/GenBank/DDBJ databases">
        <title>Massive genome expansion in bonnet fungi (Mycena s.s.) driven by repeated elements and novel gene families across ecological guilds.</title>
        <authorList>
            <consortium name="Lawrence Berkeley National Laboratory"/>
            <person name="Harder C.B."/>
            <person name="Miyauchi S."/>
            <person name="Viragh M."/>
            <person name="Kuo A."/>
            <person name="Thoen E."/>
            <person name="Andreopoulos B."/>
            <person name="Lu D."/>
            <person name="Skrede I."/>
            <person name="Drula E."/>
            <person name="Henrissat B."/>
            <person name="Morin E."/>
            <person name="Kohler A."/>
            <person name="Barry K."/>
            <person name="LaButti K."/>
            <person name="Morin E."/>
            <person name="Salamov A."/>
            <person name="Lipzen A."/>
            <person name="Mereny Z."/>
            <person name="Hegedus B."/>
            <person name="Baldrian P."/>
            <person name="Stursova M."/>
            <person name="Weitz H."/>
            <person name="Taylor A."/>
            <person name="Grigoriev I.V."/>
            <person name="Nagy L.G."/>
            <person name="Martin F."/>
            <person name="Kauserud H."/>
        </authorList>
    </citation>
    <scope>NUCLEOTIDE SEQUENCE</scope>
    <source>
        <strain evidence="2">CBHHK067</strain>
    </source>
</reference>
<evidence type="ECO:0000313" key="2">
    <source>
        <dbReference type="EMBL" id="KAJ7663608.1"/>
    </source>
</evidence>
<keyword evidence="3" id="KW-1185">Reference proteome</keyword>
<feature type="region of interest" description="Disordered" evidence="1">
    <location>
        <begin position="83"/>
        <end position="170"/>
    </location>
</feature>
<dbReference type="AlphaFoldDB" id="A0AAD7G3G2"/>
<comment type="caution">
    <text evidence="2">The sequence shown here is derived from an EMBL/GenBank/DDBJ whole genome shotgun (WGS) entry which is preliminary data.</text>
</comment>
<evidence type="ECO:0000256" key="1">
    <source>
        <dbReference type="SAM" id="MobiDB-lite"/>
    </source>
</evidence>
<feature type="compositionally biased region" description="Basic residues" evidence="1">
    <location>
        <begin position="114"/>
        <end position="127"/>
    </location>
</feature>
<dbReference type="EMBL" id="JARKIE010000230">
    <property type="protein sequence ID" value="KAJ7663608.1"/>
    <property type="molecule type" value="Genomic_DNA"/>
</dbReference>
<name>A0AAD7G3G2_MYCRO</name>
<proteinExistence type="predicted"/>
<evidence type="ECO:0000313" key="3">
    <source>
        <dbReference type="Proteomes" id="UP001221757"/>
    </source>
</evidence>